<keyword evidence="3 5" id="KW-1133">Transmembrane helix</keyword>
<dbReference type="InterPro" id="IPR018499">
    <property type="entry name" value="Tetraspanin/Peripherin"/>
</dbReference>
<dbReference type="STRING" id="121845.A0A3Q0IV23"/>
<keyword evidence="2 5" id="KW-0812">Transmembrane</keyword>
<name>A0A3Q0IV23_DIACI</name>
<feature type="signal peptide" evidence="6">
    <location>
        <begin position="1"/>
        <end position="23"/>
    </location>
</feature>
<feature type="transmembrane region" description="Helical" evidence="5">
    <location>
        <begin position="126"/>
        <end position="152"/>
    </location>
</feature>
<dbReference type="Pfam" id="PF00335">
    <property type="entry name" value="Tetraspanin"/>
    <property type="match status" value="1"/>
</dbReference>
<accession>A0A3Q0IV23</accession>
<dbReference type="PaxDb" id="121845-A0A3Q0IV23"/>
<evidence type="ECO:0000256" key="6">
    <source>
        <dbReference type="SAM" id="SignalP"/>
    </source>
</evidence>
<keyword evidence="4 5" id="KW-0472">Membrane</keyword>
<protein>
    <submittedName>
        <fullName evidence="8">CD63 antigen-like</fullName>
    </submittedName>
</protein>
<dbReference type="AlphaFoldDB" id="A0A3Q0IV23"/>
<evidence type="ECO:0000256" key="2">
    <source>
        <dbReference type="ARBA" id="ARBA00022692"/>
    </source>
</evidence>
<sequence>MLLAFGAFLLIIFLTQLVIGVTAAVAKDDFANAMRLSLRKSLGNYTYTDVDRQAWDSTQRYLQCCGVDSPRDWSQVFAENQVPASCCRNAPDSPIALCRNTFDDGIVFQQGCFERMAAQVKEKSTMIMAVGIGIALVEVIGIVLSCCLASTIKNEQAT</sequence>
<dbReference type="KEGG" id="dci:103510195"/>
<dbReference type="InterPro" id="IPR008952">
    <property type="entry name" value="Tetraspanin_EC2_sf"/>
</dbReference>
<proteinExistence type="predicted"/>
<reference evidence="8" key="1">
    <citation type="submission" date="2025-08" db="UniProtKB">
        <authorList>
            <consortium name="RefSeq"/>
        </authorList>
    </citation>
    <scope>IDENTIFICATION</scope>
</reference>
<dbReference type="GeneID" id="103510195"/>
<dbReference type="SUPFAM" id="SSF48652">
    <property type="entry name" value="Tetraspanin"/>
    <property type="match status" value="1"/>
</dbReference>
<dbReference type="GO" id="GO:0005886">
    <property type="term" value="C:plasma membrane"/>
    <property type="evidence" value="ECO:0007669"/>
    <property type="project" value="TreeGrafter"/>
</dbReference>
<evidence type="ECO:0000256" key="4">
    <source>
        <dbReference type="ARBA" id="ARBA00023136"/>
    </source>
</evidence>
<feature type="chain" id="PRO_5018185398" evidence="6">
    <location>
        <begin position="24"/>
        <end position="158"/>
    </location>
</feature>
<evidence type="ECO:0000256" key="1">
    <source>
        <dbReference type="ARBA" id="ARBA00004141"/>
    </source>
</evidence>
<dbReference type="PANTHER" id="PTHR19282">
    <property type="entry name" value="TETRASPANIN"/>
    <property type="match status" value="1"/>
</dbReference>
<keyword evidence="7" id="KW-1185">Reference proteome</keyword>
<evidence type="ECO:0000256" key="5">
    <source>
        <dbReference type="SAM" id="Phobius"/>
    </source>
</evidence>
<dbReference type="RefSeq" id="XP_026680121.1">
    <property type="nucleotide sequence ID" value="XM_026824320.1"/>
</dbReference>
<evidence type="ECO:0000256" key="3">
    <source>
        <dbReference type="ARBA" id="ARBA00022989"/>
    </source>
</evidence>
<gene>
    <name evidence="8" type="primary">LOC103510195</name>
</gene>
<evidence type="ECO:0000313" key="7">
    <source>
        <dbReference type="Proteomes" id="UP000079169"/>
    </source>
</evidence>
<comment type="subcellular location">
    <subcellularLocation>
        <location evidence="1">Membrane</location>
        <topology evidence="1">Multi-pass membrane protein</topology>
    </subcellularLocation>
</comment>
<keyword evidence="6" id="KW-0732">Signal</keyword>
<dbReference type="Gene3D" id="1.10.1450.10">
    <property type="entry name" value="Tetraspanin"/>
    <property type="match status" value="1"/>
</dbReference>
<dbReference type="PANTHER" id="PTHR19282:SF273">
    <property type="entry name" value="TETRASPANIN"/>
    <property type="match status" value="1"/>
</dbReference>
<organism evidence="7 8">
    <name type="scientific">Diaphorina citri</name>
    <name type="common">Asian citrus psyllid</name>
    <dbReference type="NCBI Taxonomy" id="121845"/>
    <lineage>
        <taxon>Eukaryota</taxon>
        <taxon>Metazoa</taxon>
        <taxon>Ecdysozoa</taxon>
        <taxon>Arthropoda</taxon>
        <taxon>Hexapoda</taxon>
        <taxon>Insecta</taxon>
        <taxon>Pterygota</taxon>
        <taxon>Neoptera</taxon>
        <taxon>Paraneoptera</taxon>
        <taxon>Hemiptera</taxon>
        <taxon>Sternorrhyncha</taxon>
        <taxon>Psylloidea</taxon>
        <taxon>Psyllidae</taxon>
        <taxon>Diaphorininae</taxon>
        <taxon>Diaphorina</taxon>
    </lineage>
</organism>
<evidence type="ECO:0000313" key="8">
    <source>
        <dbReference type="RefSeq" id="XP_026680121.1"/>
    </source>
</evidence>
<dbReference type="Proteomes" id="UP000079169">
    <property type="component" value="Unplaced"/>
</dbReference>
<dbReference type="CDD" id="cd03127">
    <property type="entry name" value="tetraspanin_LEL"/>
    <property type="match status" value="1"/>
</dbReference>